<dbReference type="FunFam" id="3.40.50.720:FF:000609">
    <property type="entry name" value="2-dehydropantoate 2-reductase"/>
    <property type="match status" value="1"/>
</dbReference>
<dbReference type="RefSeq" id="XP_040640482.1">
    <property type="nucleotide sequence ID" value="XM_040785684.1"/>
</dbReference>
<comment type="subunit">
    <text evidence="5">Homotetramer.</text>
</comment>
<evidence type="ECO:0000256" key="15">
    <source>
        <dbReference type="ARBA" id="ARBA00061137"/>
    </source>
</evidence>
<sequence>MLTCEEVEKHNSRESCWIAIHGSVYNVTDFIDSHPGGPEVLLRCAGKDATDDFDAVHDIRLLNQSLSPSACLGRIDSGRLAKSADQGANASPSDENIPPPLAHIINLHDFEEIAKQHLSPNAWAYYSSGADDELTKRENAQSYQQVLLRPRILRNIPAVDTTTTLLGHQVSLPVYISAVGLAKLAHPEGECALARAAGKEGLAQVLANGSSIPIENVREARVNDDQPLFCQLYVNRDISRSEEHIRRAEKAGASAIWLTVDSPVVGKREMDERVNLAVQARDNQTSGAGVAKTRASTISPFIDWGILTWMRNLTKLPIVIKGIQTVEDAIMAYENGVQGIVLSNHGGRSQDTAQPPLLTLLEIRRHAPFLLRSRMQIFIDGGIRRGTDVLKALALGATAVGLGRPFLYSLASGYGEEGVRRAVTILRQEIEANMVFLGVTNLSELGEHLLNTARLERDVARSVKLIGSFYAFILQRNANVRLTVVARSNYDAVKNDGILINSANHGQHRFQPCTVVKSPSELTGPFDYIVLAHKAIDQDAVASQLQSVKASTLVIIQNGVGNEEPFRRTHPDSSIVTCVTWVGATQIQPGQIEHTQSEDLQIGLYPNSTVDSNLEESRLSTLASLLETGRTRFQLLSPADIQRQRWEKLVWNAAWNSATALAMVDTQTWLHSSSEAMSSTRRLMREVIDVGRACGVKLEYKLIDNLVDKILAMPGIGSSMQTDCRNGRPLEIDVILGVPVKQARELGIEMPTLEVVYALVKAIDTRLRANI</sequence>
<protein>
    <recommendedName>
        <fullName evidence="18">L-lactate dehydrogenase (cytochrome)</fullName>
        <ecNumber evidence="17">1.1.2.3</ecNumber>
    </recommendedName>
</protein>
<dbReference type="InterPro" id="IPR036400">
    <property type="entry name" value="Cyt_B5-like_heme/steroid_sf"/>
</dbReference>
<evidence type="ECO:0000256" key="5">
    <source>
        <dbReference type="ARBA" id="ARBA00011881"/>
    </source>
</evidence>
<dbReference type="InterPro" id="IPR013752">
    <property type="entry name" value="KPA_reductase"/>
</dbReference>
<evidence type="ECO:0000256" key="1">
    <source>
        <dbReference type="ARBA" id="ARBA00001917"/>
    </source>
</evidence>
<organism evidence="21 22">
    <name type="scientific">Aspergillus ruber (strain CBS 135680)</name>
    <dbReference type="NCBI Taxonomy" id="1388766"/>
    <lineage>
        <taxon>Eukaryota</taxon>
        <taxon>Fungi</taxon>
        <taxon>Dikarya</taxon>
        <taxon>Ascomycota</taxon>
        <taxon>Pezizomycotina</taxon>
        <taxon>Eurotiomycetes</taxon>
        <taxon>Eurotiomycetidae</taxon>
        <taxon>Eurotiales</taxon>
        <taxon>Aspergillaceae</taxon>
        <taxon>Aspergillus</taxon>
        <taxon>Aspergillus subgen. Aspergillus</taxon>
    </lineage>
</organism>
<comment type="similarity">
    <text evidence="16">In the N-terminal section; belongs to the cytochrome b5 family.</text>
</comment>
<comment type="similarity">
    <text evidence="15">In the C-terminal section; belongs to the FMN-dependent alpha-hydroxy acid dehydrogenase family.</text>
</comment>
<dbReference type="FunFam" id="3.20.20.70:FF:000062">
    <property type="entry name" value="Cytochrome b2, mitochondrial, putative"/>
    <property type="match status" value="1"/>
</dbReference>
<dbReference type="Gene3D" id="3.10.120.10">
    <property type="entry name" value="Cytochrome b5-like heme/steroid binding domain"/>
    <property type="match status" value="1"/>
</dbReference>
<dbReference type="Pfam" id="PF00173">
    <property type="entry name" value="Cyt-b5"/>
    <property type="match status" value="1"/>
</dbReference>
<evidence type="ECO:0000256" key="6">
    <source>
        <dbReference type="ARBA" id="ARBA00022617"/>
    </source>
</evidence>
<evidence type="ECO:0000256" key="14">
    <source>
        <dbReference type="ARBA" id="ARBA00052399"/>
    </source>
</evidence>
<keyword evidence="6" id="KW-0349">Heme</keyword>
<evidence type="ECO:0000256" key="8">
    <source>
        <dbReference type="ARBA" id="ARBA00022643"/>
    </source>
</evidence>
<feature type="domain" description="Cytochrome b5 heme-binding" evidence="19">
    <location>
        <begin position="1"/>
        <end position="76"/>
    </location>
</feature>
<evidence type="ECO:0000256" key="13">
    <source>
        <dbReference type="ARBA" id="ARBA00023128"/>
    </source>
</evidence>
<dbReference type="PRINTS" id="PR00363">
    <property type="entry name" value="CYTOCHROMEB5"/>
</dbReference>
<evidence type="ECO:0000256" key="4">
    <source>
        <dbReference type="ARBA" id="ARBA00007870"/>
    </source>
</evidence>
<accession>A0A017SJE0</accession>
<evidence type="ECO:0000256" key="11">
    <source>
        <dbReference type="ARBA" id="ARBA00023002"/>
    </source>
</evidence>
<dbReference type="GO" id="GO:0020037">
    <property type="term" value="F:heme binding"/>
    <property type="evidence" value="ECO:0007669"/>
    <property type="project" value="InterPro"/>
</dbReference>
<dbReference type="InterPro" id="IPR037458">
    <property type="entry name" value="L-MDH/L-LDH_FMN-bd"/>
</dbReference>
<evidence type="ECO:0000256" key="10">
    <source>
        <dbReference type="ARBA" id="ARBA00022857"/>
    </source>
</evidence>
<dbReference type="Gene3D" id="3.40.50.720">
    <property type="entry name" value="NAD(P)-binding Rossmann-like Domain"/>
    <property type="match status" value="1"/>
</dbReference>
<dbReference type="GO" id="GO:0005758">
    <property type="term" value="C:mitochondrial intermembrane space"/>
    <property type="evidence" value="ECO:0007669"/>
    <property type="project" value="UniProtKB-SubCell"/>
</dbReference>
<comment type="similarity">
    <text evidence="4">Belongs to the ketopantoate reductase family.</text>
</comment>
<dbReference type="InterPro" id="IPR008927">
    <property type="entry name" value="6-PGluconate_DH-like_C_sf"/>
</dbReference>
<dbReference type="STRING" id="1388766.A0A017SJE0"/>
<comment type="subcellular location">
    <subcellularLocation>
        <location evidence="3">Mitochondrion intermembrane space</location>
    </subcellularLocation>
</comment>
<dbReference type="EC" id="1.1.2.3" evidence="17"/>
<dbReference type="InterPro" id="IPR013332">
    <property type="entry name" value="KPR_N"/>
</dbReference>
<dbReference type="Proteomes" id="UP000019804">
    <property type="component" value="Unassembled WGS sequence"/>
</dbReference>
<evidence type="ECO:0000313" key="21">
    <source>
        <dbReference type="EMBL" id="EYE96794.1"/>
    </source>
</evidence>
<evidence type="ECO:0000313" key="22">
    <source>
        <dbReference type="Proteomes" id="UP000019804"/>
    </source>
</evidence>
<dbReference type="GO" id="GO:0008677">
    <property type="term" value="F:2-dehydropantoate 2-reductase activity"/>
    <property type="evidence" value="ECO:0007669"/>
    <property type="project" value="InterPro"/>
</dbReference>
<dbReference type="EMBL" id="KK088417">
    <property type="protein sequence ID" value="EYE96794.1"/>
    <property type="molecule type" value="Genomic_DNA"/>
</dbReference>
<dbReference type="SUPFAM" id="SSF55856">
    <property type="entry name" value="Cytochrome b5-like heme/steroid binding domain"/>
    <property type="match status" value="1"/>
</dbReference>
<dbReference type="FunFam" id="1.10.1040.10:FF:000017">
    <property type="entry name" value="2-dehydropantoate 2-reductase"/>
    <property type="match status" value="1"/>
</dbReference>
<evidence type="ECO:0000259" key="20">
    <source>
        <dbReference type="PROSITE" id="PS51349"/>
    </source>
</evidence>
<dbReference type="InterPro" id="IPR001199">
    <property type="entry name" value="Cyt_B5-like_heme/steroid-bd"/>
</dbReference>
<dbReference type="PANTHER" id="PTHR10578:SF104">
    <property type="entry name" value="CYTOCHROME B2, MITOCHONDRIAL-RELATED"/>
    <property type="match status" value="1"/>
</dbReference>
<reference evidence="22" key="1">
    <citation type="journal article" date="2014" name="Nat. Commun.">
        <title>Genomic adaptations of the halophilic Dead Sea filamentous fungus Eurotium rubrum.</title>
        <authorList>
            <person name="Kis-Papo T."/>
            <person name="Weig A.R."/>
            <person name="Riley R."/>
            <person name="Persoh D."/>
            <person name="Salamov A."/>
            <person name="Sun H."/>
            <person name="Lipzen A."/>
            <person name="Wasser S.P."/>
            <person name="Rambold G."/>
            <person name="Grigoriev I.V."/>
            <person name="Nevo E."/>
        </authorList>
    </citation>
    <scope>NUCLEOTIDE SEQUENCE [LARGE SCALE GENOMIC DNA]</scope>
    <source>
        <strain evidence="22">CBS 135680</strain>
    </source>
</reference>
<comment type="cofactor">
    <cofactor evidence="2">
        <name>heme b</name>
        <dbReference type="ChEBI" id="CHEBI:60344"/>
    </cofactor>
</comment>
<feature type="domain" description="FMN hydroxy acid dehydrogenase" evidence="20">
    <location>
        <begin position="99"/>
        <end position="455"/>
    </location>
</feature>
<dbReference type="NCBIfam" id="TIGR00745">
    <property type="entry name" value="apbA_panE"/>
    <property type="match status" value="1"/>
</dbReference>
<dbReference type="SMART" id="SM01117">
    <property type="entry name" value="Cyt-b5"/>
    <property type="match status" value="1"/>
</dbReference>
<dbReference type="InterPro" id="IPR013328">
    <property type="entry name" value="6PGD_dom2"/>
</dbReference>
<dbReference type="InterPro" id="IPR000262">
    <property type="entry name" value="FMN-dep_DH"/>
</dbReference>
<name>A0A017SJE0_ASPRC</name>
<comment type="catalytic activity">
    <reaction evidence="14">
        <text>(S)-lactate + 2 Fe(III)-[cytochrome c] = 2 Fe(II)-[cytochrome c] + pyruvate + 2 H(+)</text>
        <dbReference type="Rhea" id="RHEA:19909"/>
        <dbReference type="Rhea" id="RHEA-COMP:10350"/>
        <dbReference type="Rhea" id="RHEA-COMP:14399"/>
        <dbReference type="ChEBI" id="CHEBI:15361"/>
        <dbReference type="ChEBI" id="CHEBI:15378"/>
        <dbReference type="ChEBI" id="CHEBI:16651"/>
        <dbReference type="ChEBI" id="CHEBI:29033"/>
        <dbReference type="ChEBI" id="CHEBI:29034"/>
        <dbReference type="EC" id="1.1.2.3"/>
    </reaction>
    <physiologicalReaction direction="left-to-right" evidence="14">
        <dbReference type="Rhea" id="RHEA:19910"/>
    </physiologicalReaction>
</comment>
<evidence type="ECO:0000256" key="16">
    <source>
        <dbReference type="ARBA" id="ARBA00061589"/>
    </source>
</evidence>
<evidence type="ECO:0000256" key="9">
    <source>
        <dbReference type="ARBA" id="ARBA00022723"/>
    </source>
</evidence>
<dbReference type="SUPFAM" id="SSF48179">
    <property type="entry name" value="6-phosphogluconate dehydrogenase C-terminal domain-like"/>
    <property type="match status" value="1"/>
</dbReference>
<dbReference type="InterPro" id="IPR037396">
    <property type="entry name" value="FMN_HAD"/>
</dbReference>
<dbReference type="Gene3D" id="1.10.1040.10">
    <property type="entry name" value="N-(1-d-carboxylethyl)-l-norvaline Dehydrogenase, domain 2"/>
    <property type="match status" value="1"/>
</dbReference>
<evidence type="ECO:0000256" key="17">
    <source>
        <dbReference type="ARBA" id="ARBA00066458"/>
    </source>
</evidence>
<dbReference type="GO" id="GO:0015940">
    <property type="term" value="P:pantothenate biosynthetic process"/>
    <property type="evidence" value="ECO:0007669"/>
    <property type="project" value="InterPro"/>
</dbReference>
<dbReference type="OrthoDB" id="1925334at2759"/>
<keyword evidence="9" id="KW-0479">Metal-binding</keyword>
<dbReference type="AlphaFoldDB" id="A0A017SJE0"/>
<dbReference type="Pfam" id="PF02558">
    <property type="entry name" value="ApbA"/>
    <property type="match status" value="1"/>
</dbReference>
<proteinExistence type="inferred from homology"/>
<keyword evidence="8" id="KW-0288">FMN</keyword>
<evidence type="ECO:0000259" key="19">
    <source>
        <dbReference type="PROSITE" id="PS50255"/>
    </source>
</evidence>
<dbReference type="PROSITE" id="PS00191">
    <property type="entry name" value="CYTOCHROME_B5_1"/>
    <property type="match status" value="1"/>
</dbReference>
<dbReference type="PANTHER" id="PTHR10578">
    <property type="entry name" value="S -2-HYDROXY-ACID OXIDASE-RELATED"/>
    <property type="match status" value="1"/>
</dbReference>
<dbReference type="GO" id="GO:0046872">
    <property type="term" value="F:metal ion binding"/>
    <property type="evidence" value="ECO:0007669"/>
    <property type="project" value="UniProtKB-KW"/>
</dbReference>
<gene>
    <name evidence="21" type="ORF">EURHEDRAFT_496758</name>
</gene>
<keyword evidence="11" id="KW-0560">Oxidoreductase</keyword>
<keyword evidence="22" id="KW-1185">Reference proteome</keyword>
<dbReference type="Pfam" id="PF08546">
    <property type="entry name" value="ApbA_C"/>
    <property type="match status" value="1"/>
</dbReference>
<evidence type="ECO:0000256" key="18">
    <source>
        <dbReference type="ARBA" id="ARBA00068515"/>
    </source>
</evidence>
<dbReference type="PROSITE" id="PS51349">
    <property type="entry name" value="FMN_HYDROXY_ACID_DH_2"/>
    <property type="match status" value="1"/>
</dbReference>
<keyword evidence="13" id="KW-0496">Mitochondrion</keyword>
<keyword evidence="7" id="KW-0285">Flavoprotein</keyword>
<keyword evidence="10" id="KW-0521">NADP</keyword>
<evidence type="ECO:0000256" key="7">
    <source>
        <dbReference type="ARBA" id="ARBA00022630"/>
    </source>
</evidence>
<evidence type="ECO:0000256" key="12">
    <source>
        <dbReference type="ARBA" id="ARBA00023004"/>
    </source>
</evidence>
<comment type="cofactor">
    <cofactor evidence="1">
        <name>FMN</name>
        <dbReference type="ChEBI" id="CHEBI:58210"/>
    </cofactor>
</comment>
<dbReference type="InterPro" id="IPR003710">
    <property type="entry name" value="ApbA"/>
</dbReference>
<dbReference type="Gene3D" id="3.20.20.70">
    <property type="entry name" value="Aldolase class I"/>
    <property type="match status" value="1"/>
</dbReference>
<evidence type="ECO:0000256" key="2">
    <source>
        <dbReference type="ARBA" id="ARBA00001970"/>
    </source>
</evidence>
<dbReference type="InterPro" id="IPR018506">
    <property type="entry name" value="Cyt_B5_heme-BS"/>
</dbReference>
<dbReference type="GeneID" id="63700808"/>
<dbReference type="PROSITE" id="PS50255">
    <property type="entry name" value="CYTOCHROME_B5_2"/>
    <property type="match status" value="1"/>
</dbReference>
<dbReference type="SUPFAM" id="SSF51395">
    <property type="entry name" value="FMN-linked oxidoreductases"/>
    <property type="match status" value="1"/>
</dbReference>
<evidence type="ECO:0000256" key="3">
    <source>
        <dbReference type="ARBA" id="ARBA00004569"/>
    </source>
</evidence>
<dbReference type="InterPro" id="IPR013785">
    <property type="entry name" value="Aldolase_TIM"/>
</dbReference>
<dbReference type="CDD" id="cd02922">
    <property type="entry name" value="FCB2_FMN"/>
    <property type="match status" value="1"/>
</dbReference>
<dbReference type="Pfam" id="PF01070">
    <property type="entry name" value="FMN_dh"/>
    <property type="match status" value="1"/>
</dbReference>
<dbReference type="HOGENOM" id="CLU_361674_0_0_1"/>
<keyword evidence="12" id="KW-0408">Iron</keyword>
<dbReference type="GO" id="GO:0004460">
    <property type="term" value="F:L-lactate dehydrogenase (cytochrome) activity"/>
    <property type="evidence" value="ECO:0007669"/>
    <property type="project" value="UniProtKB-EC"/>
</dbReference>